<dbReference type="GO" id="GO:0008654">
    <property type="term" value="P:phospholipid biosynthetic process"/>
    <property type="evidence" value="ECO:0007669"/>
    <property type="project" value="UniProtKB-KW"/>
</dbReference>
<keyword evidence="7" id="KW-0444">Lipid biosynthesis</keyword>
<dbReference type="PANTHER" id="PTHR12358">
    <property type="entry name" value="SPHINGOSINE KINASE"/>
    <property type="match status" value="1"/>
</dbReference>
<organism evidence="10 11">
    <name type="scientific">Geodermatophilus obscurus</name>
    <dbReference type="NCBI Taxonomy" id="1861"/>
    <lineage>
        <taxon>Bacteria</taxon>
        <taxon>Bacillati</taxon>
        <taxon>Actinomycetota</taxon>
        <taxon>Actinomycetes</taxon>
        <taxon>Geodermatophilales</taxon>
        <taxon>Geodermatophilaceae</taxon>
        <taxon>Geodermatophilus</taxon>
    </lineage>
</organism>
<dbReference type="RefSeq" id="WP_075011912.1">
    <property type="nucleotide sequence ID" value="NZ_FOWE01000001.1"/>
</dbReference>
<protein>
    <submittedName>
        <fullName evidence="10">Diacylglycerol kinase</fullName>
    </submittedName>
</protein>
<keyword evidence="5 10" id="KW-0418">Kinase</keyword>
<feature type="domain" description="DAGKc" evidence="9">
    <location>
        <begin position="53"/>
        <end position="140"/>
    </location>
</feature>
<dbReference type="GO" id="GO:0004143">
    <property type="term" value="F:ATP-dependent diacylglycerol kinase activity"/>
    <property type="evidence" value="ECO:0007669"/>
    <property type="project" value="TreeGrafter"/>
</dbReference>
<comment type="similarity">
    <text evidence="2">Belongs to the diacylglycerol/lipid kinase family.</text>
</comment>
<dbReference type="InterPro" id="IPR017438">
    <property type="entry name" value="ATP-NAD_kinase_N"/>
</dbReference>
<dbReference type="Pfam" id="PF19279">
    <property type="entry name" value="YegS_C"/>
    <property type="match status" value="1"/>
</dbReference>
<keyword evidence="4" id="KW-0547">Nucleotide-binding</keyword>
<reference evidence="11" key="1">
    <citation type="submission" date="2016-10" db="EMBL/GenBank/DDBJ databases">
        <authorList>
            <person name="Varghese N."/>
            <person name="Submissions S."/>
        </authorList>
    </citation>
    <scope>NUCLEOTIDE SEQUENCE [LARGE SCALE GENOMIC DNA]</scope>
    <source>
        <strain evidence="11">DSM 43161</strain>
    </source>
</reference>
<evidence type="ECO:0000259" key="9">
    <source>
        <dbReference type="PROSITE" id="PS50146"/>
    </source>
</evidence>
<dbReference type="SMART" id="SM00046">
    <property type="entry name" value="DAGKc"/>
    <property type="match status" value="1"/>
</dbReference>
<dbReference type="PROSITE" id="PS50146">
    <property type="entry name" value="DAGK"/>
    <property type="match status" value="1"/>
</dbReference>
<dbReference type="Pfam" id="PF00781">
    <property type="entry name" value="DAGK_cat"/>
    <property type="match status" value="1"/>
</dbReference>
<evidence type="ECO:0000313" key="10">
    <source>
        <dbReference type="EMBL" id="SFN90010.1"/>
    </source>
</evidence>
<sequence>MTTDTDTDTDVAVLVSSAAGRGRARAASGAVLDALRRGGLTPRVLPAATRAAAERAAAGAVAAGTRAVVAVGGDGAAHAALQAVAGTGTPLAVVPAGTGNDLALALGVPPEPVAAATAAAADLREGTGRTVDAARTAGRWWATVLCCGFDSAVTDRANRLRWPRGPRRYDVAILAELARMRPREVVLTLDGQASTLPVTLVAVGNTPWYGGGMRVCPAADPADGLLDVTVVGPVSRRELVRTRPRLTDGTHVDHPAVTEHRAARVELAGADLTTYADGEFVAALPVCAEAVPGALRVVGSGRPAMIR</sequence>
<keyword evidence="3" id="KW-0808">Transferase</keyword>
<dbReference type="Gene3D" id="2.60.200.40">
    <property type="match status" value="1"/>
</dbReference>
<dbReference type="EMBL" id="FOWE01000001">
    <property type="protein sequence ID" value="SFN90010.1"/>
    <property type="molecule type" value="Genomic_DNA"/>
</dbReference>
<dbReference type="GO" id="GO:0005886">
    <property type="term" value="C:plasma membrane"/>
    <property type="evidence" value="ECO:0007669"/>
    <property type="project" value="TreeGrafter"/>
</dbReference>
<gene>
    <name evidence="10" type="ORF">SAMN05660359_00515</name>
</gene>
<keyword evidence="6" id="KW-0067">ATP-binding</keyword>
<evidence type="ECO:0000256" key="8">
    <source>
        <dbReference type="ARBA" id="ARBA00023264"/>
    </source>
</evidence>
<dbReference type="InterPro" id="IPR016064">
    <property type="entry name" value="NAD/diacylglycerol_kinase_sf"/>
</dbReference>
<evidence type="ECO:0000256" key="5">
    <source>
        <dbReference type="ARBA" id="ARBA00022777"/>
    </source>
</evidence>
<dbReference type="PANTHER" id="PTHR12358:SF106">
    <property type="entry name" value="LIPID KINASE YEGS"/>
    <property type="match status" value="1"/>
</dbReference>
<dbReference type="InterPro" id="IPR050187">
    <property type="entry name" value="Lipid_Phosphate_FormReg"/>
</dbReference>
<keyword evidence="7" id="KW-0594">Phospholipid biosynthesis</keyword>
<dbReference type="SUPFAM" id="SSF111331">
    <property type="entry name" value="NAD kinase/diacylglycerol kinase-like"/>
    <property type="match status" value="1"/>
</dbReference>
<comment type="cofactor">
    <cofactor evidence="1">
        <name>Mg(2+)</name>
        <dbReference type="ChEBI" id="CHEBI:18420"/>
    </cofactor>
</comment>
<evidence type="ECO:0000256" key="3">
    <source>
        <dbReference type="ARBA" id="ARBA00022679"/>
    </source>
</evidence>
<dbReference type="GO" id="GO:0005524">
    <property type="term" value="F:ATP binding"/>
    <property type="evidence" value="ECO:0007669"/>
    <property type="project" value="UniProtKB-KW"/>
</dbReference>
<keyword evidence="7" id="KW-0443">Lipid metabolism</keyword>
<dbReference type="InterPro" id="IPR045540">
    <property type="entry name" value="YegS/DAGK_C"/>
</dbReference>
<evidence type="ECO:0000256" key="2">
    <source>
        <dbReference type="ARBA" id="ARBA00005983"/>
    </source>
</evidence>
<dbReference type="InterPro" id="IPR001206">
    <property type="entry name" value="Diacylglycerol_kinase_cat_dom"/>
</dbReference>
<name>A0A1I5CSQ0_9ACTN</name>
<proteinExistence type="inferred from homology"/>
<evidence type="ECO:0000313" key="11">
    <source>
        <dbReference type="Proteomes" id="UP000183642"/>
    </source>
</evidence>
<dbReference type="Gene3D" id="3.40.50.10330">
    <property type="entry name" value="Probable inorganic polyphosphate/atp-NAD kinase, domain 1"/>
    <property type="match status" value="1"/>
</dbReference>
<accession>A0A1I5CSQ0</accession>
<evidence type="ECO:0000256" key="7">
    <source>
        <dbReference type="ARBA" id="ARBA00023209"/>
    </source>
</evidence>
<evidence type="ECO:0000256" key="6">
    <source>
        <dbReference type="ARBA" id="ARBA00022840"/>
    </source>
</evidence>
<dbReference type="Proteomes" id="UP000183642">
    <property type="component" value="Unassembled WGS sequence"/>
</dbReference>
<dbReference type="AlphaFoldDB" id="A0A1I5CSQ0"/>
<evidence type="ECO:0000256" key="1">
    <source>
        <dbReference type="ARBA" id="ARBA00001946"/>
    </source>
</evidence>
<keyword evidence="11" id="KW-1185">Reference proteome</keyword>
<keyword evidence="8" id="KW-1208">Phospholipid metabolism</keyword>
<evidence type="ECO:0000256" key="4">
    <source>
        <dbReference type="ARBA" id="ARBA00022741"/>
    </source>
</evidence>